<dbReference type="InterPro" id="IPR013744">
    <property type="entry name" value="SidJ"/>
</dbReference>
<dbReference type="Proteomes" id="UP000002036">
    <property type="component" value="Chromosome D"/>
</dbReference>
<dbReference type="GeneID" id="8295423"/>
<dbReference type="Gene3D" id="3.40.50.1820">
    <property type="entry name" value="alpha/beta hydrolase"/>
    <property type="match status" value="1"/>
</dbReference>
<dbReference type="OMA" id="PPWVNKE"/>
<organism evidence="1 2">
    <name type="scientific">Lachancea thermotolerans (strain ATCC 56472 / CBS 6340 / NRRL Y-8284)</name>
    <name type="common">Yeast</name>
    <name type="synonym">Kluyveromyces thermotolerans</name>
    <dbReference type="NCBI Taxonomy" id="559295"/>
    <lineage>
        <taxon>Eukaryota</taxon>
        <taxon>Fungi</taxon>
        <taxon>Dikarya</taxon>
        <taxon>Ascomycota</taxon>
        <taxon>Saccharomycotina</taxon>
        <taxon>Saccharomycetes</taxon>
        <taxon>Saccharomycetales</taxon>
        <taxon>Saccharomycetaceae</taxon>
        <taxon>Lachancea</taxon>
    </lineage>
</organism>
<dbReference type="ESTHER" id="lactc-c5dez1">
    <property type="family name" value="Fusarinine_C_esterase_sidJ"/>
</dbReference>
<dbReference type="SUPFAM" id="SSF53474">
    <property type="entry name" value="alpha/beta-Hydrolases"/>
    <property type="match status" value="1"/>
</dbReference>
<reference evidence="1 2" key="1">
    <citation type="journal article" date="2009" name="Genome Res.">
        <title>Comparative genomics of protoploid Saccharomycetaceae.</title>
        <authorList>
            <consortium name="The Genolevures Consortium"/>
            <person name="Souciet J.-L."/>
            <person name="Dujon B."/>
            <person name="Gaillardin C."/>
            <person name="Johnston M."/>
            <person name="Baret P.V."/>
            <person name="Cliften P."/>
            <person name="Sherman D.J."/>
            <person name="Weissenbach J."/>
            <person name="Westhof E."/>
            <person name="Wincker P."/>
            <person name="Jubin C."/>
            <person name="Poulain J."/>
            <person name="Barbe V."/>
            <person name="Segurens B."/>
            <person name="Artiguenave F."/>
            <person name="Anthouard V."/>
            <person name="Vacherie B."/>
            <person name="Val M.-E."/>
            <person name="Fulton R.S."/>
            <person name="Minx P."/>
            <person name="Wilson R."/>
            <person name="Durrens P."/>
            <person name="Jean G."/>
            <person name="Marck C."/>
            <person name="Martin T."/>
            <person name="Nikolski M."/>
            <person name="Rolland T."/>
            <person name="Seret M.-L."/>
            <person name="Casaregola S."/>
            <person name="Despons L."/>
            <person name="Fairhead C."/>
            <person name="Fischer G."/>
            <person name="Lafontaine I."/>
            <person name="Leh V."/>
            <person name="Lemaire M."/>
            <person name="de Montigny J."/>
            <person name="Neuveglise C."/>
            <person name="Thierry A."/>
            <person name="Blanc-Lenfle I."/>
            <person name="Bleykasten C."/>
            <person name="Diffels J."/>
            <person name="Fritsch E."/>
            <person name="Frangeul L."/>
            <person name="Goeffon A."/>
            <person name="Jauniaux N."/>
            <person name="Kachouri-Lafond R."/>
            <person name="Payen C."/>
            <person name="Potier S."/>
            <person name="Pribylova L."/>
            <person name="Ozanne C."/>
            <person name="Richard G.-F."/>
            <person name="Sacerdot C."/>
            <person name="Straub M.-L."/>
            <person name="Talla E."/>
        </authorList>
    </citation>
    <scope>NUCLEOTIDE SEQUENCE [LARGE SCALE GENOMIC DNA]</scope>
    <source>
        <strain evidence="2">ATCC 56472 / CBS 6340 / NRRL Y-8284</strain>
    </source>
</reference>
<keyword evidence="2" id="KW-1185">Reference proteome</keyword>
<evidence type="ECO:0000313" key="1">
    <source>
        <dbReference type="EMBL" id="CAR22746.1"/>
    </source>
</evidence>
<dbReference type="PANTHER" id="PTHR31591:SF1">
    <property type="entry name" value="UPF0613 PROTEIN PB24D3.06C"/>
    <property type="match status" value="1"/>
</dbReference>
<proteinExistence type="predicted"/>
<dbReference type="KEGG" id="lth:KLTH0D10912g"/>
<dbReference type="eggNOG" id="KOG4840">
    <property type="taxonomic scope" value="Eukaryota"/>
</dbReference>
<name>C5DEZ1_LACTC</name>
<dbReference type="HOGENOM" id="CLU_049633_3_0_1"/>
<gene>
    <name evidence="1" type="ordered locus">KLTH0D10912g</name>
</gene>
<dbReference type="InParanoid" id="C5DEZ1"/>
<dbReference type="OrthoDB" id="10034502at2759"/>
<protein>
    <submittedName>
        <fullName evidence="1">KLTH0D10912p</fullName>
    </submittedName>
</protein>
<dbReference type="Pfam" id="PF08538">
    <property type="entry name" value="DUF1749"/>
    <property type="match status" value="1"/>
</dbReference>
<dbReference type="InterPro" id="IPR029058">
    <property type="entry name" value="AB_hydrolase_fold"/>
</dbReference>
<dbReference type="EMBL" id="CU928168">
    <property type="protein sequence ID" value="CAR22746.1"/>
    <property type="molecule type" value="Genomic_DNA"/>
</dbReference>
<dbReference type="RefSeq" id="XP_002553184.1">
    <property type="nucleotide sequence ID" value="XM_002553138.1"/>
</dbReference>
<sequence length="287" mass="32166">MSFSGVLHKYASRRVAFEFNSTPSKKVVVFIGGLGDGLLTVPYVPKLAQELGSLGWSVIQIQFTSSFKGWGLTSLDQDVSEIKELVDYLKSTEGGSRERIVLFGHSTGSQDTMHYLLKFGDTIDAGVLQASVSDREFFGQAVDKETWNRLNSKAKELVDKGQKDEILPLEYAKVMSETPVTAYRWCSLALPGGDDDYFSSDIPDETLKTTFGRVKKPFLVAYSEQDQIVPAYVDKKKLLDRWQACSNTDFWSKNSGLVNGANHQIEQVQSQDQLLSMVREFLTEFQL</sequence>
<evidence type="ECO:0000313" key="2">
    <source>
        <dbReference type="Proteomes" id="UP000002036"/>
    </source>
</evidence>
<dbReference type="AlphaFoldDB" id="C5DEZ1"/>
<dbReference type="PANTHER" id="PTHR31591">
    <property type="entry name" value="UPF0613 PROTEIN PB24D3.06C"/>
    <property type="match status" value="1"/>
</dbReference>
<accession>C5DEZ1</accession>